<evidence type="ECO:0000313" key="7">
    <source>
        <dbReference type="Proteomes" id="UP001165293"/>
    </source>
</evidence>
<dbReference type="InterPro" id="IPR041916">
    <property type="entry name" value="Anti_sigma_zinc_sf"/>
</dbReference>
<comment type="subcellular location">
    <subcellularLocation>
        <location evidence="1">Membrane</location>
        <topology evidence="1">Single-pass membrane protein</topology>
    </subcellularLocation>
</comment>
<evidence type="ECO:0000259" key="5">
    <source>
        <dbReference type="Pfam" id="PF13490"/>
    </source>
</evidence>
<evidence type="ECO:0000256" key="3">
    <source>
        <dbReference type="ARBA" id="ARBA00022989"/>
    </source>
</evidence>
<comment type="caution">
    <text evidence="6">The sequence shown here is derived from an EMBL/GenBank/DDBJ whole genome shotgun (WGS) entry which is preliminary data.</text>
</comment>
<evidence type="ECO:0000256" key="2">
    <source>
        <dbReference type="ARBA" id="ARBA00022692"/>
    </source>
</evidence>
<gene>
    <name evidence="6" type="ORF">LK996_15205</name>
</gene>
<dbReference type="Gene3D" id="1.10.10.1320">
    <property type="entry name" value="Anti-sigma factor, zinc-finger domain"/>
    <property type="match status" value="1"/>
</dbReference>
<dbReference type="PANTHER" id="PTHR37461">
    <property type="entry name" value="ANTI-SIGMA-K FACTOR RSKA"/>
    <property type="match status" value="1"/>
</dbReference>
<dbReference type="EMBL" id="JAJGAK010000004">
    <property type="protein sequence ID" value="MCC8364418.1"/>
    <property type="molecule type" value="Genomic_DNA"/>
</dbReference>
<organism evidence="6 7">
    <name type="scientific">Noviluteimonas lactosilytica</name>
    <dbReference type="NCBI Taxonomy" id="2888523"/>
    <lineage>
        <taxon>Bacteria</taxon>
        <taxon>Pseudomonadati</taxon>
        <taxon>Pseudomonadota</taxon>
        <taxon>Gammaproteobacteria</taxon>
        <taxon>Lysobacterales</taxon>
        <taxon>Lysobacteraceae</taxon>
        <taxon>Noviluteimonas</taxon>
    </lineage>
</organism>
<keyword evidence="4" id="KW-0472">Membrane</keyword>
<dbReference type="PANTHER" id="PTHR37461:SF1">
    <property type="entry name" value="ANTI-SIGMA-K FACTOR RSKA"/>
    <property type="match status" value="1"/>
</dbReference>
<reference evidence="6" key="1">
    <citation type="submission" date="2021-10" db="EMBL/GenBank/DDBJ databases">
        <authorList>
            <person name="Lyu M."/>
            <person name="Wang X."/>
            <person name="Meng X."/>
            <person name="Xu K."/>
        </authorList>
    </citation>
    <scope>NUCLEOTIDE SEQUENCE</scope>
    <source>
        <strain evidence="6">A6</strain>
    </source>
</reference>
<dbReference type="RefSeq" id="WP_230528208.1">
    <property type="nucleotide sequence ID" value="NZ_JAJGAK010000004.1"/>
</dbReference>
<protein>
    <submittedName>
        <fullName evidence="6">Zf-HC2 domain-containing protein</fullName>
    </submittedName>
</protein>
<accession>A0ABS8JLC0</accession>
<dbReference type="InterPro" id="IPR027383">
    <property type="entry name" value="Znf_put"/>
</dbReference>
<name>A0ABS8JLC0_9GAMM</name>
<dbReference type="Proteomes" id="UP001165293">
    <property type="component" value="Unassembled WGS sequence"/>
</dbReference>
<feature type="domain" description="Putative zinc-finger" evidence="5">
    <location>
        <begin position="14"/>
        <end position="47"/>
    </location>
</feature>
<sequence>MNGRILSFEGHAHRDVERLLPWYANATLDDDETAQVERHLADCASCRAELAAVRAVIDANDAMQPADDPRDADRAWSHMRQRLHAARRAPSTRFDLGRVRDGWNGSAPWMRIALAAQCAAVVVLAAFLLRTEPAPQPQTFHTLSATPSPVSSQDTLLVVFDPRLTDAQLRELLGANHARIVDGPNATGAFLVATPPGQAEPVRNALRASPGVAMAERLAPPE</sequence>
<keyword evidence="2" id="KW-0812">Transmembrane</keyword>
<proteinExistence type="predicted"/>
<dbReference type="Pfam" id="PF13490">
    <property type="entry name" value="zf-HC2"/>
    <property type="match status" value="1"/>
</dbReference>
<dbReference type="InterPro" id="IPR051474">
    <property type="entry name" value="Anti-sigma-K/W_factor"/>
</dbReference>
<evidence type="ECO:0000256" key="4">
    <source>
        <dbReference type="ARBA" id="ARBA00023136"/>
    </source>
</evidence>
<keyword evidence="3" id="KW-1133">Transmembrane helix</keyword>
<keyword evidence="7" id="KW-1185">Reference proteome</keyword>
<evidence type="ECO:0000256" key="1">
    <source>
        <dbReference type="ARBA" id="ARBA00004167"/>
    </source>
</evidence>
<evidence type="ECO:0000313" key="6">
    <source>
        <dbReference type="EMBL" id="MCC8364418.1"/>
    </source>
</evidence>